<dbReference type="Proteomes" id="UP000597656">
    <property type="component" value="Unassembled WGS sequence"/>
</dbReference>
<gene>
    <name evidence="2" type="ORF">GCM10011609_25880</name>
</gene>
<comment type="caution">
    <text evidence="2">The sequence shown here is derived from an EMBL/GenBank/DDBJ whole genome shotgun (WGS) entry which is preliminary data.</text>
</comment>
<sequence>MFGRRPRDRYEPDQDVGFALRNARGWLERYRQSGDLGALDESVAEARHALSLCLPGAAERPAALLVLAEALGMRNDDVQWLKDCREAYWELADVAPETSKPFALKNFAVRSLMLGRATGDWRPVAEAAEAAKSLVLLSGKHDAQLVAHAIELMDACLDSLPPDLNGLGSLYGLRGNAIVTWTEITGDLSPLDAAQEDLERALRLLPPGDGNHFPFLASLSQVRGHRFQRTGTLEDLDAMLETLHQVVDLCPPEHPVLASMLFNLGIGYRHRFEETRAGADVDEAAQYLRMAAERTTDPDLRAAAEEALDEVVALRGPLDLQLPPGLEYVDNPESFVSRGNRLMTFLGEYEQTGDVELLDRICAEGRVLLAEAGPDRWMAGWAVGPALMRRFEERGEDADLDDSVELLRESLGHPSLGGDVPLGHGKLDYLVNLGAALLTRFQRDRSGADLDEAIGYARRVVELEPEQGRYLSTLGSALVYRYEHSSRRADLDEAIEVGRRAERSATSPAERAHARANLGNRLRYRFWITGERGHIDEAIDSLRAALAVRPVPSDQLNLGLALRDRGRATNSRDDLAEAAEQFRAVIAARPREAPDHQKALLALAQVLEDLGRTADAAEALAQQVVGTTGRALDRMDAFVSLARLHAGHGEWEAASRVYADAVDHLHQILWRGLARTDRDRLLTRWPAVARDAAAAFVAAGDPRRAVELLDHGRTLFWGQTLDARADLRAHPDLADRLAGLRAETDALGWADSRGATDVAERRRVLAREWDALVEAVRARPGFERFLRPTPFAALAEAAADGPVVLVNVSRLRCDALVVADGGVRVVELPGLTPERAEAMAESYLDAVAKAGVGVGGSAGSREQVVFAALEWLWEAVAEPVLATISGERVWWCPTGPLALMPLHAAGFHDPDDDPGQSVLDRVVSSTTPTLRALLHARRAAATGHRPPLVVAFADRPAYVPGLGPLPSAADEVALLRSRFPDAVELTGAAATRAQVLESLPRHSSAHFACHGGKNGLYLADAVLSIADIAGLHLDAELVVLSACDTAMGGDLPDEASHVAAAMQVAGARQVVSTLWAIGDDTAVRVAATMYDHLAQNPGEVARALHTVVRRLRDEDPYRPSRWAPFIHLGR</sequence>
<evidence type="ECO:0000313" key="2">
    <source>
        <dbReference type="EMBL" id="GGM87957.1"/>
    </source>
</evidence>
<keyword evidence="3" id="KW-1185">Reference proteome</keyword>
<proteinExistence type="predicted"/>
<reference evidence="3" key="1">
    <citation type="journal article" date="2019" name="Int. J. Syst. Evol. Microbiol.">
        <title>The Global Catalogue of Microorganisms (GCM) 10K type strain sequencing project: providing services to taxonomists for standard genome sequencing and annotation.</title>
        <authorList>
            <consortium name="The Broad Institute Genomics Platform"/>
            <consortium name="The Broad Institute Genome Sequencing Center for Infectious Disease"/>
            <person name="Wu L."/>
            <person name="Ma J."/>
        </authorList>
    </citation>
    <scope>NUCLEOTIDE SEQUENCE [LARGE SCALE GENOMIC DNA]</scope>
    <source>
        <strain evidence="3">CGMCC 4.7319</strain>
    </source>
</reference>
<dbReference type="InterPro" id="IPR011990">
    <property type="entry name" value="TPR-like_helical_dom_sf"/>
</dbReference>
<evidence type="ECO:0000259" key="1">
    <source>
        <dbReference type="Pfam" id="PF12770"/>
    </source>
</evidence>
<accession>A0ABQ2HRR2</accession>
<dbReference type="EMBL" id="BMNC01000003">
    <property type="protein sequence ID" value="GGM87957.1"/>
    <property type="molecule type" value="Genomic_DNA"/>
</dbReference>
<dbReference type="SUPFAM" id="SSF48452">
    <property type="entry name" value="TPR-like"/>
    <property type="match status" value="1"/>
</dbReference>
<dbReference type="RefSeq" id="WP_189154917.1">
    <property type="nucleotide sequence ID" value="NZ_BMNC01000003.1"/>
</dbReference>
<feature type="domain" description="CHAT" evidence="1">
    <location>
        <begin position="868"/>
        <end position="1129"/>
    </location>
</feature>
<name>A0ABQ2HRR2_9PSEU</name>
<dbReference type="InterPro" id="IPR024983">
    <property type="entry name" value="CHAT_dom"/>
</dbReference>
<dbReference type="Gene3D" id="1.25.40.10">
    <property type="entry name" value="Tetratricopeptide repeat domain"/>
    <property type="match status" value="3"/>
</dbReference>
<organism evidence="2 3">
    <name type="scientific">Lentzea pudingi</name>
    <dbReference type="NCBI Taxonomy" id="1789439"/>
    <lineage>
        <taxon>Bacteria</taxon>
        <taxon>Bacillati</taxon>
        <taxon>Actinomycetota</taxon>
        <taxon>Actinomycetes</taxon>
        <taxon>Pseudonocardiales</taxon>
        <taxon>Pseudonocardiaceae</taxon>
        <taxon>Lentzea</taxon>
    </lineage>
</organism>
<protein>
    <submittedName>
        <fullName evidence="2">CHAT domain-containing protein</fullName>
    </submittedName>
</protein>
<evidence type="ECO:0000313" key="3">
    <source>
        <dbReference type="Proteomes" id="UP000597656"/>
    </source>
</evidence>
<dbReference type="Pfam" id="PF12770">
    <property type="entry name" value="CHAT"/>
    <property type="match status" value="1"/>
</dbReference>